<dbReference type="Proteomes" id="UP000543804">
    <property type="component" value="Unassembled WGS sequence"/>
</dbReference>
<dbReference type="EMBL" id="JABAFA010000032">
    <property type="protein sequence ID" value="NMD99453.1"/>
    <property type="molecule type" value="Genomic_DNA"/>
</dbReference>
<dbReference type="AlphaFoldDB" id="A0A848B682"/>
<proteinExistence type="predicted"/>
<organism evidence="1 2">
    <name type="scientific">Selenomonas bovis</name>
    <dbReference type="NCBI Taxonomy" id="416586"/>
    <lineage>
        <taxon>Bacteria</taxon>
        <taxon>Bacillati</taxon>
        <taxon>Bacillota</taxon>
        <taxon>Negativicutes</taxon>
        <taxon>Selenomonadales</taxon>
        <taxon>Selenomonadaceae</taxon>
        <taxon>Selenomonas</taxon>
    </lineage>
</organism>
<accession>A0A848B682</accession>
<comment type="caution">
    <text evidence="1">The sequence shown here is derived from an EMBL/GenBank/DDBJ whole genome shotgun (WGS) entry which is preliminary data.</text>
</comment>
<name>A0A848B682_9FIRM</name>
<dbReference type="RefSeq" id="WP_019541643.1">
    <property type="nucleotide sequence ID" value="NZ_JABAFA010000032.1"/>
</dbReference>
<keyword evidence="2" id="KW-1185">Reference proteome</keyword>
<gene>
    <name evidence="1" type="ORF">HF878_08235</name>
</gene>
<sequence length="74" mass="8119">MIVEAELRGGVIYGDRANGEYVYMPASEVGAVPPVCVYETDAGREDVDMGEALRLIRVRSLKPTRHPRLGESSL</sequence>
<evidence type="ECO:0000313" key="1">
    <source>
        <dbReference type="EMBL" id="NMD99453.1"/>
    </source>
</evidence>
<reference evidence="1 2" key="1">
    <citation type="submission" date="2020-04" db="EMBL/GenBank/DDBJ databases">
        <authorList>
            <person name="Hitch T.C.A."/>
            <person name="Wylensek D."/>
            <person name="Clavel T."/>
        </authorList>
    </citation>
    <scope>NUCLEOTIDE SEQUENCE [LARGE SCALE GENOMIC DNA]</scope>
    <source>
        <strain evidence="1 2">PG-130-P53-12</strain>
    </source>
</reference>
<protein>
    <submittedName>
        <fullName evidence="1">Uncharacterized protein</fullName>
    </submittedName>
</protein>
<evidence type="ECO:0000313" key="2">
    <source>
        <dbReference type="Proteomes" id="UP000543804"/>
    </source>
</evidence>